<reference evidence="5 6" key="1">
    <citation type="submission" date="2019-03" db="EMBL/GenBank/DDBJ databases">
        <title>Genomic Encyclopedia of Type Strains, Phase IV (KMG-IV): sequencing the most valuable type-strain genomes for metagenomic binning, comparative biology and taxonomic classification.</title>
        <authorList>
            <person name="Goeker M."/>
        </authorList>
    </citation>
    <scope>NUCLEOTIDE SEQUENCE [LARGE SCALE GENOMIC DNA]</scope>
    <source>
        <strain evidence="5 6">DSM 45765</strain>
    </source>
</reference>
<name>A0A4R2QKH8_9PSEU</name>
<dbReference type="SUPFAM" id="SSF53756">
    <property type="entry name" value="UDP-Glycosyltransferase/glycogen phosphorylase"/>
    <property type="match status" value="1"/>
</dbReference>
<dbReference type="Proteomes" id="UP000294911">
    <property type="component" value="Unassembled WGS sequence"/>
</dbReference>
<evidence type="ECO:0000256" key="1">
    <source>
        <dbReference type="ARBA" id="ARBA00022676"/>
    </source>
</evidence>
<evidence type="ECO:0000259" key="4">
    <source>
        <dbReference type="Pfam" id="PF13439"/>
    </source>
</evidence>
<protein>
    <submittedName>
        <fullName evidence="5">Glycosyltransferase involved in cell wall biosynthesis</fullName>
    </submittedName>
</protein>
<comment type="caution">
    <text evidence="5">The sequence shown here is derived from an EMBL/GenBank/DDBJ whole genome shotgun (WGS) entry which is preliminary data.</text>
</comment>
<keyword evidence="6" id="KW-1185">Reference proteome</keyword>
<proteinExistence type="predicted"/>
<evidence type="ECO:0000256" key="2">
    <source>
        <dbReference type="ARBA" id="ARBA00022679"/>
    </source>
</evidence>
<dbReference type="InterPro" id="IPR001296">
    <property type="entry name" value="Glyco_trans_1"/>
</dbReference>
<feature type="domain" description="Glycosyltransferase subfamily 4-like N-terminal" evidence="4">
    <location>
        <begin position="11"/>
        <end position="166"/>
    </location>
</feature>
<keyword evidence="1" id="KW-0328">Glycosyltransferase</keyword>
<gene>
    <name evidence="5" type="ORF">EV191_10976</name>
</gene>
<keyword evidence="2 5" id="KW-0808">Transferase</keyword>
<dbReference type="PANTHER" id="PTHR46401:SF2">
    <property type="entry name" value="GLYCOSYLTRANSFERASE WBBK-RELATED"/>
    <property type="match status" value="1"/>
</dbReference>
<organism evidence="5 6">
    <name type="scientific">Tamaricihabitans halophyticus</name>
    <dbReference type="NCBI Taxonomy" id="1262583"/>
    <lineage>
        <taxon>Bacteria</taxon>
        <taxon>Bacillati</taxon>
        <taxon>Actinomycetota</taxon>
        <taxon>Actinomycetes</taxon>
        <taxon>Pseudonocardiales</taxon>
        <taxon>Pseudonocardiaceae</taxon>
        <taxon>Tamaricihabitans</taxon>
    </lineage>
</organism>
<evidence type="ECO:0000313" key="5">
    <source>
        <dbReference type="EMBL" id="TCP49254.1"/>
    </source>
</evidence>
<dbReference type="InterPro" id="IPR028098">
    <property type="entry name" value="Glyco_trans_4-like_N"/>
</dbReference>
<dbReference type="Pfam" id="PF13439">
    <property type="entry name" value="Glyco_transf_4"/>
    <property type="match status" value="1"/>
</dbReference>
<dbReference type="EMBL" id="SLXQ01000009">
    <property type="protein sequence ID" value="TCP49254.1"/>
    <property type="molecule type" value="Genomic_DNA"/>
</dbReference>
<dbReference type="Gene3D" id="3.40.50.2000">
    <property type="entry name" value="Glycogen Phosphorylase B"/>
    <property type="match status" value="2"/>
</dbReference>
<evidence type="ECO:0000313" key="6">
    <source>
        <dbReference type="Proteomes" id="UP000294911"/>
    </source>
</evidence>
<dbReference type="Pfam" id="PF00534">
    <property type="entry name" value="Glycos_transf_1"/>
    <property type="match status" value="1"/>
</dbReference>
<evidence type="ECO:0000259" key="3">
    <source>
        <dbReference type="Pfam" id="PF00534"/>
    </source>
</evidence>
<accession>A0A4R2QKH8</accession>
<dbReference type="GO" id="GO:0009103">
    <property type="term" value="P:lipopolysaccharide biosynthetic process"/>
    <property type="evidence" value="ECO:0007669"/>
    <property type="project" value="TreeGrafter"/>
</dbReference>
<dbReference type="CDD" id="cd03809">
    <property type="entry name" value="GT4_MtfB-like"/>
    <property type="match status" value="1"/>
</dbReference>
<feature type="domain" description="Glycosyl transferase family 1" evidence="3">
    <location>
        <begin position="188"/>
        <end position="337"/>
    </location>
</feature>
<sequence>MLAEQLLAEVPGGTGRYTGELLAELAECAPPGWTVRSVVARHADLGPATIPGVSGPSVLPLPRRLLAAAWQRGLPWWPGGDSVHAPTPLAPPPRAGRGLVVTVHDTVPWTHPETLTPHGVVWHRRMIGRATARASAVVVPTEAVAADLAKHAAGDSPVRVVGHGVSAALRAPIPEQRRAAVLSKLGLPERFVLAVGTVEPRKGLDVLLAALALPEAPELPLVVVGPAGWGGVELGALAAAHGLAADRLRPLGALPDAELAVVLRAASVLAVPSRAEGFGLPLLEAMAVGVPVVHSAVPALLEVAGGHGVAVPIGEPARLAAGLRGVLEAPARTAERVRAGQRRAAEYTWRGAARAVWEVHRELYEARAG</sequence>
<dbReference type="AlphaFoldDB" id="A0A4R2QKH8"/>
<dbReference type="GO" id="GO:0016757">
    <property type="term" value="F:glycosyltransferase activity"/>
    <property type="evidence" value="ECO:0007669"/>
    <property type="project" value="UniProtKB-KW"/>
</dbReference>
<dbReference type="PANTHER" id="PTHR46401">
    <property type="entry name" value="GLYCOSYLTRANSFERASE WBBK-RELATED"/>
    <property type="match status" value="1"/>
</dbReference>